<keyword evidence="5 6" id="KW-0472">Membrane</keyword>
<evidence type="ECO:0000256" key="3">
    <source>
        <dbReference type="ARBA" id="ARBA00022692"/>
    </source>
</evidence>
<feature type="transmembrane region" description="Helical" evidence="6">
    <location>
        <begin position="92"/>
        <end position="112"/>
    </location>
</feature>
<proteinExistence type="predicted"/>
<evidence type="ECO:0000313" key="8">
    <source>
        <dbReference type="Proteomes" id="UP000808337"/>
    </source>
</evidence>
<comment type="caution">
    <text evidence="7">The sequence shown here is derived from an EMBL/GenBank/DDBJ whole genome shotgun (WGS) entry which is preliminary data.</text>
</comment>
<sequence>MFFKFRKSGSVLKKAFNNWWSRNPSRESSVIAYNAIFSLPGLLVVIVTVAGYFFGADIVNHRLHSSIAKAMGEDTAVQIEQMIVFASRSRDSIWATILGIITIIVGATGVFVQLQKSLNIIWEVKASVKKSGVWLFIRTRLFSFGLIMSIGFLLLISLVISALLAAAGDWIKLHWSESLMWLFNILNFLASMGIITVLFAMMFRILPDAKIKWRYVWIGALVTALLFELGETLLGLYFGKASPGSGYGAAGSVILILIWTTYSSMIVFFGAEFTKAYSDIHFGNVPANDVAVKDKGRVV</sequence>
<evidence type="ECO:0000256" key="2">
    <source>
        <dbReference type="ARBA" id="ARBA00022475"/>
    </source>
</evidence>
<dbReference type="InterPro" id="IPR017039">
    <property type="entry name" value="Virul_fac_BrkB"/>
</dbReference>
<dbReference type="EMBL" id="JADKGY010000008">
    <property type="protein sequence ID" value="MBK9982964.1"/>
    <property type="molecule type" value="Genomic_DNA"/>
</dbReference>
<feature type="transmembrane region" description="Helical" evidence="6">
    <location>
        <begin position="215"/>
        <end position="238"/>
    </location>
</feature>
<reference evidence="7 8" key="1">
    <citation type="submission" date="2020-10" db="EMBL/GenBank/DDBJ databases">
        <title>Connecting structure to function with the recovery of over 1000 high-quality activated sludge metagenome-assembled genomes encoding full-length rRNA genes using long-read sequencing.</title>
        <authorList>
            <person name="Singleton C.M."/>
            <person name="Petriglieri F."/>
            <person name="Kristensen J.M."/>
            <person name="Kirkegaard R.H."/>
            <person name="Michaelsen T.Y."/>
            <person name="Andersen M.H."/>
            <person name="Karst S.M."/>
            <person name="Dueholm M.S."/>
            <person name="Nielsen P.H."/>
            <person name="Albertsen M."/>
        </authorList>
    </citation>
    <scope>NUCLEOTIDE SEQUENCE [LARGE SCALE GENOMIC DNA]</scope>
    <source>
        <strain evidence="7">Ribe_18-Q3-R11-54_MAXAC.273</strain>
    </source>
</reference>
<dbReference type="PANTHER" id="PTHR30213">
    <property type="entry name" value="INNER MEMBRANE PROTEIN YHJD"/>
    <property type="match status" value="1"/>
</dbReference>
<feature type="transmembrane region" description="Helical" evidence="6">
    <location>
        <begin position="179"/>
        <end position="203"/>
    </location>
</feature>
<dbReference type="PIRSF" id="PIRSF035875">
    <property type="entry name" value="RNase_BN"/>
    <property type="match status" value="1"/>
</dbReference>
<keyword evidence="4 6" id="KW-1133">Transmembrane helix</keyword>
<dbReference type="Proteomes" id="UP000808337">
    <property type="component" value="Unassembled WGS sequence"/>
</dbReference>
<protein>
    <submittedName>
        <fullName evidence="7">YihY/virulence factor BrkB family protein</fullName>
    </submittedName>
</protein>
<feature type="transmembrane region" description="Helical" evidence="6">
    <location>
        <begin position="31"/>
        <end position="54"/>
    </location>
</feature>
<comment type="subcellular location">
    <subcellularLocation>
        <location evidence="1">Cell membrane</location>
        <topology evidence="1">Multi-pass membrane protein</topology>
    </subcellularLocation>
</comment>
<keyword evidence="3 6" id="KW-0812">Transmembrane</keyword>
<dbReference type="PANTHER" id="PTHR30213:SF1">
    <property type="entry name" value="INNER MEMBRANE PROTEIN YHJD"/>
    <property type="match status" value="1"/>
</dbReference>
<organism evidence="7 8">
    <name type="scientific">Candidatus Opimibacter skivensis</name>
    <dbReference type="NCBI Taxonomy" id="2982028"/>
    <lineage>
        <taxon>Bacteria</taxon>
        <taxon>Pseudomonadati</taxon>
        <taxon>Bacteroidota</taxon>
        <taxon>Saprospiria</taxon>
        <taxon>Saprospirales</taxon>
        <taxon>Saprospiraceae</taxon>
        <taxon>Candidatus Opimibacter</taxon>
    </lineage>
</organism>
<keyword evidence="2" id="KW-1003">Cell membrane</keyword>
<dbReference type="AlphaFoldDB" id="A0A9D7SVL6"/>
<feature type="transmembrane region" description="Helical" evidence="6">
    <location>
        <begin position="250"/>
        <end position="271"/>
    </location>
</feature>
<accession>A0A9D7SVL6</accession>
<evidence type="ECO:0000256" key="5">
    <source>
        <dbReference type="ARBA" id="ARBA00023136"/>
    </source>
</evidence>
<evidence type="ECO:0000256" key="6">
    <source>
        <dbReference type="SAM" id="Phobius"/>
    </source>
</evidence>
<evidence type="ECO:0000256" key="4">
    <source>
        <dbReference type="ARBA" id="ARBA00022989"/>
    </source>
</evidence>
<name>A0A9D7SVL6_9BACT</name>
<feature type="transmembrane region" description="Helical" evidence="6">
    <location>
        <begin position="141"/>
        <end position="167"/>
    </location>
</feature>
<evidence type="ECO:0000313" key="7">
    <source>
        <dbReference type="EMBL" id="MBK9982964.1"/>
    </source>
</evidence>
<evidence type="ECO:0000256" key="1">
    <source>
        <dbReference type="ARBA" id="ARBA00004651"/>
    </source>
</evidence>
<dbReference type="GO" id="GO:0005886">
    <property type="term" value="C:plasma membrane"/>
    <property type="evidence" value="ECO:0007669"/>
    <property type="project" value="UniProtKB-SubCell"/>
</dbReference>
<gene>
    <name evidence="7" type="ORF">IPP15_11175</name>
</gene>
<dbReference type="Pfam" id="PF03631">
    <property type="entry name" value="Virul_fac_BrkB"/>
    <property type="match status" value="1"/>
</dbReference>